<proteinExistence type="inferred from homology"/>
<evidence type="ECO:0000256" key="5">
    <source>
        <dbReference type="ARBA" id="ARBA00022989"/>
    </source>
</evidence>
<evidence type="ECO:0000256" key="2">
    <source>
        <dbReference type="ARBA" id="ARBA00006618"/>
    </source>
</evidence>
<dbReference type="Pfam" id="PF13965">
    <property type="entry name" value="SID-1_RNA_chan"/>
    <property type="match status" value="1"/>
</dbReference>
<dbReference type="EMBL" id="KB201890">
    <property type="protein sequence ID" value="ESO93838.1"/>
    <property type="molecule type" value="Genomic_DNA"/>
</dbReference>
<reference evidence="8 9" key="1">
    <citation type="journal article" date="2013" name="Nature">
        <title>Insights into bilaterian evolution from three spiralian genomes.</title>
        <authorList>
            <person name="Simakov O."/>
            <person name="Marletaz F."/>
            <person name="Cho S.J."/>
            <person name="Edsinger-Gonzales E."/>
            <person name="Havlak P."/>
            <person name="Hellsten U."/>
            <person name="Kuo D.H."/>
            <person name="Larsson T."/>
            <person name="Lv J."/>
            <person name="Arendt D."/>
            <person name="Savage R."/>
            <person name="Osoegawa K."/>
            <person name="de Jong P."/>
            <person name="Grimwood J."/>
            <person name="Chapman J.A."/>
            <person name="Shapiro H."/>
            <person name="Aerts A."/>
            <person name="Otillar R.P."/>
            <person name="Terry A.Y."/>
            <person name="Boore J.L."/>
            <person name="Grigoriev I.V."/>
            <person name="Lindberg D.R."/>
            <person name="Seaver E.C."/>
            <person name="Weisblat D.A."/>
            <person name="Putnam N.H."/>
            <person name="Rokhsar D.S."/>
        </authorList>
    </citation>
    <scope>NUCLEOTIDE SEQUENCE [LARGE SCALE GENOMIC DNA]</scope>
</reference>
<dbReference type="AlphaFoldDB" id="V3ZR15"/>
<dbReference type="PANTHER" id="PTHR12185:SF14">
    <property type="entry name" value="CHOLESTEROL UPTAKE PROTEIN 1"/>
    <property type="match status" value="1"/>
</dbReference>
<gene>
    <name evidence="8" type="ORF">LOTGIDRAFT_104472</name>
</gene>
<dbReference type="RefSeq" id="XP_009055460.1">
    <property type="nucleotide sequence ID" value="XM_009057212.1"/>
</dbReference>
<comment type="subcellular location">
    <subcellularLocation>
        <location evidence="1">Membrane</location>
        <topology evidence="1">Multi-pass membrane protein</topology>
    </subcellularLocation>
</comment>
<dbReference type="OrthoDB" id="416618at2759"/>
<dbReference type="KEGG" id="lgi:LOTGIDRAFT_104472"/>
<keyword evidence="9" id="KW-1185">Reference proteome</keyword>
<evidence type="ECO:0000313" key="9">
    <source>
        <dbReference type="Proteomes" id="UP000030746"/>
    </source>
</evidence>
<keyword evidence="5" id="KW-1133">Transmembrane helix</keyword>
<evidence type="ECO:0000256" key="4">
    <source>
        <dbReference type="ARBA" id="ARBA00022729"/>
    </source>
</evidence>
<dbReference type="GO" id="GO:0005764">
    <property type="term" value="C:lysosome"/>
    <property type="evidence" value="ECO:0007669"/>
    <property type="project" value="TreeGrafter"/>
</dbReference>
<dbReference type="InterPro" id="IPR025958">
    <property type="entry name" value="SID1_TM_fam"/>
</dbReference>
<dbReference type="OMA" id="HFTIHEK"/>
<dbReference type="HOGENOM" id="CLU_1135895_0_0_1"/>
<comment type="similarity">
    <text evidence="2">Belongs to the SID1 family.</text>
</comment>
<dbReference type="GeneID" id="20229869"/>
<keyword evidence="3" id="KW-0812">Transmembrane</keyword>
<evidence type="ECO:0000256" key="7">
    <source>
        <dbReference type="ARBA" id="ARBA00023180"/>
    </source>
</evidence>
<keyword evidence="6" id="KW-0472">Membrane</keyword>
<protein>
    <recommendedName>
        <fullName evidence="10">SID1 transmembrane family member 2</fullName>
    </recommendedName>
</protein>
<evidence type="ECO:0000256" key="3">
    <source>
        <dbReference type="ARBA" id="ARBA00022692"/>
    </source>
</evidence>
<sequence>QTTAVRIHTSSNKVNTTFPLMFVVRQQRGLLSWQIPLSINYIYRYSYVARTLCPMDKNARATLTKDQLLYVDVSSMSKEFTNFTIESNLLQDFSLSHNAKKNVSVSPSEPVYFMYTFPEDIASVLVTVDSEDTECMVVSIQDIKCPVFDLDNSIEFQGKYQTMTKQAAIILNVSTKEDYDEGSFYLVMVVKSNDLECNQIQDIKSAYRSKTVSIMIEGTISSKMKNFIINNSLFAVTFYSLNIDV</sequence>
<evidence type="ECO:0000313" key="8">
    <source>
        <dbReference type="EMBL" id="ESO93838.1"/>
    </source>
</evidence>
<dbReference type="GO" id="GO:0005886">
    <property type="term" value="C:plasma membrane"/>
    <property type="evidence" value="ECO:0007669"/>
    <property type="project" value="TreeGrafter"/>
</dbReference>
<feature type="non-terminal residue" evidence="8">
    <location>
        <position position="1"/>
    </location>
</feature>
<accession>V3ZR15</accession>
<name>V3ZR15_LOTGI</name>
<evidence type="ECO:0008006" key="10">
    <source>
        <dbReference type="Google" id="ProtNLM"/>
    </source>
</evidence>
<keyword evidence="7" id="KW-0325">Glycoprotein</keyword>
<organism evidence="8 9">
    <name type="scientific">Lottia gigantea</name>
    <name type="common">Giant owl limpet</name>
    <dbReference type="NCBI Taxonomy" id="225164"/>
    <lineage>
        <taxon>Eukaryota</taxon>
        <taxon>Metazoa</taxon>
        <taxon>Spiralia</taxon>
        <taxon>Lophotrochozoa</taxon>
        <taxon>Mollusca</taxon>
        <taxon>Gastropoda</taxon>
        <taxon>Patellogastropoda</taxon>
        <taxon>Lottioidea</taxon>
        <taxon>Lottiidae</taxon>
        <taxon>Lottia</taxon>
    </lineage>
</organism>
<dbReference type="Proteomes" id="UP000030746">
    <property type="component" value="Unassembled WGS sequence"/>
</dbReference>
<dbReference type="PANTHER" id="PTHR12185">
    <property type="entry name" value="SID1 TRANSMEMBRANE FAMILY MEMEBER"/>
    <property type="match status" value="1"/>
</dbReference>
<dbReference type="CTD" id="20229869"/>
<dbReference type="GO" id="GO:0003725">
    <property type="term" value="F:double-stranded RNA binding"/>
    <property type="evidence" value="ECO:0007669"/>
    <property type="project" value="TreeGrafter"/>
</dbReference>
<evidence type="ECO:0000256" key="1">
    <source>
        <dbReference type="ARBA" id="ARBA00004141"/>
    </source>
</evidence>
<evidence type="ECO:0000256" key="6">
    <source>
        <dbReference type="ARBA" id="ARBA00023136"/>
    </source>
</evidence>
<keyword evidence="4" id="KW-0732">Signal</keyword>
<dbReference type="GO" id="GO:0051033">
    <property type="term" value="F:RNA transmembrane transporter activity"/>
    <property type="evidence" value="ECO:0007669"/>
    <property type="project" value="TreeGrafter"/>
</dbReference>